<proteinExistence type="predicted"/>
<dbReference type="SUPFAM" id="SSF53300">
    <property type="entry name" value="vWA-like"/>
    <property type="match status" value="1"/>
</dbReference>
<evidence type="ECO:0000313" key="2">
    <source>
        <dbReference type="EMBL" id="PRY90893.1"/>
    </source>
</evidence>
<gene>
    <name evidence="2" type="ORF">CLW00_101568</name>
</gene>
<protein>
    <submittedName>
        <fullName evidence="2">Uncharacterized protein DUF58</fullName>
    </submittedName>
</protein>
<feature type="domain" description="DUF58" evidence="1">
    <location>
        <begin position="45"/>
        <end position="247"/>
    </location>
</feature>
<sequence>MESKQEHLEIIKLQNLRLAARIISEKLIQGSHVGKRVGSGAEFEQYRHYEPGDDLKRLDWKLFARSEKYLIKESPVDSHLNVRLILDLSGSMNYAENGIQRLQYAKVLLASLSYLAYMQEDRLSLYFLKNGKVEQMTSPSGKGFQSILYHLESAEASGNWPIETTTFPELKSKEKELIIMVSDFLQEENEWTSIVRSMVHPRKNILLFQLLGSNEIKMGLDGNMRFVDLESGHSIHANASELVERYNQKMTAYLSSLELALQFPGVSLHRVRLDEPVEEILERVLKQKHLS</sequence>
<dbReference type="AlphaFoldDB" id="A0A2T0WW17"/>
<name>A0A2T0WW17_9BACT</name>
<comment type="caution">
    <text evidence="2">The sequence shown here is derived from an EMBL/GenBank/DDBJ whole genome shotgun (WGS) entry which is preliminary data.</text>
</comment>
<organism evidence="2 3">
    <name type="scientific">Mongoliibacter ruber</name>
    <dbReference type="NCBI Taxonomy" id="1750599"/>
    <lineage>
        <taxon>Bacteria</taxon>
        <taxon>Pseudomonadati</taxon>
        <taxon>Bacteroidota</taxon>
        <taxon>Cytophagia</taxon>
        <taxon>Cytophagales</taxon>
        <taxon>Cyclobacteriaceae</taxon>
        <taxon>Mongoliibacter</taxon>
    </lineage>
</organism>
<dbReference type="OrthoDB" id="9776116at2"/>
<evidence type="ECO:0000313" key="3">
    <source>
        <dbReference type="Proteomes" id="UP000238157"/>
    </source>
</evidence>
<dbReference type="RefSeq" id="WP_106132095.1">
    <property type="nucleotide sequence ID" value="NZ_PVTR01000001.1"/>
</dbReference>
<dbReference type="EMBL" id="PVTR01000001">
    <property type="protein sequence ID" value="PRY90893.1"/>
    <property type="molecule type" value="Genomic_DNA"/>
</dbReference>
<evidence type="ECO:0000259" key="1">
    <source>
        <dbReference type="Pfam" id="PF01882"/>
    </source>
</evidence>
<dbReference type="PANTHER" id="PTHR33608:SF7">
    <property type="entry name" value="DUF58 DOMAIN-CONTAINING PROTEIN"/>
    <property type="match status" value="1"/>
</dbReference>
<dbReference type="InterPro" id="IPR002881">
    <property type="entry name" value="DUF58"/>
</dbReference>
<dbReference type="Proteomes" id="UP000238157">
    <property type="component" value="Unassembled WGS sequence"/>
</dbReference>
<dbReference type="Pfam" id="PF01882">
    <property type="entry name" value="DUF58"/>
    <property type="match status" value="1"/>
</dbReference>
<keyword evidence="3" id="KW-1185">Reference proteome</keyword>
<reference evidence="2 3" key="1">
    <citation type="submission" date="2018-03" db="EMBL/GenBank/DDBJ databases">
        <title>Genomic Encyclopedia of Archaeal and Bacterial Type Strains, Phase II (KMG-II): from individual species to whole genera.</title>
        <authorList>
            <person name="Goeker M."/>
        </authorList>
    </citation>
    <scope>NUCLEOTIDE SEQUENCE [LARGE SCALE GENOMIC DNA]</scope>
    <source>
        <strain evidence="2 3">DSM 27929</strain>
    </source>
</reference>
<dbReference type="InterPro" id="IPR036465">
    <property type="entry name" value="vWFA_dom_sf"/>
</dbReference>
<dbReference type="PANTHER" id="PTHR33608">
    <property type="entry name" value="BLL2464 PROTEIN"/>
    <property type="match status" value="1"/>
</dbReference>
<accession>A0A2T0WW17</accession>